<dbReference type="Pfam" id="PF12833">
    <property type="entry name" value="HTH_18"/>
    <property type="match status" value="1"/>
</dbReference>
<dbReference type="InterPro" id="IPR018060">
    <property type="entry name" value="HTH_AraC"/>
</dbReference>
<dbReference type="RefSeq" id="WP_309046936.1">
    <property type="nucleotide sequence ID" value="NZ_JAVIGA010000005.1"/>
</dbReference>
<keyword evidence="1" id="KW-0805">Transcription regulation</keyword>
<reference evidence="5" key="1">
    <citation type="submission" date="2023-08" db="EMBL/GenBank/DDBJ databases">
        <title>The Comparative Genomic Analysis of Yersiniaceae from Polar Regions.</title>
        <authorList>
            <person name="Goncharov A."/>
            <person name="Aslanov B."/>
            <person name="Kolodzhieva V."/>
            <person name="Azarov D."/>
            <person name="Mochov A."/>
            <person name="Lebedeva E."/>
        </authorList>
    </citation>
    <scope>NUCLEOTIDE SEQUENCE</scope>
    <source>
        <strain evidence="5">Vf</strain>
    </source>
</reference>
<dbReference type="GO" id="GO:0003700">
    <property type="term" value="F:DNA-binding transcription factor activity"/>
    <property type="evidence" value="ECO:0007669"/>
    <property type="project" value="InterPro"/>
</dbReference>
<dbReference type="PANTHER" id="PTHR46796:SF6">
    <property type="entry name" value="ARAC SUBFAMILY"/>
    <property type="match status" value="1"/>
</dbReference>
<dbReference type="AlphaFoldDB" id="A0AAJ1YB70"/>
<dbReference type="InterPro" id="IPR050204">
    <property type="entry name" value="AraC_XylS_family_regulators"/>
</dbReference>
<evidence type="ECO:0000256" key="2">
    <source>
        <dbReference type="ARBA" id="ARBA00023125"/>
    </source>
</evidence>
<dbReference type="GO" id="GO:0043565">
    <property type="term" value="F:sequence-specific DNA binding"/>
    <property type="evidence" value="ECO:0007669"/>
    <property type="project" value="InterPro"/>
</dbReference>
<evidence type="ECO:0000313" key="5">
    <source>
        <dbReference type="EMBL" id="MDQ9126167.1"/>
    </source>
</evidence>
<dbReference type="EMBL" id="JAVIGA010000005">
    <property type="protein sequence ID" value="MDQ9126167.1"/>
    <property type="molecule type" value="Genomic_DNA"/>
</dbReference>
<dbReference type="PANTHER" id="PTHR46796">
    <property type="entry name" value="HTH-TYPE TRANSCRIPTIONAL ACTIVATOR RHAS-RELATED"/>
    <property type="match status" value="1"/>
</dbReference>
<proteinExistence type="predicted"/>
<evidence type="ECO:0000259" key="4">
    <source>
        <dbReference type="PROSITE" id="PS01124"/>
    </source>
</evidence>
<dbReference type="Gene3D" id="1.10.10.60">
    <property type="entry name" value="Homeodomain-like"/>
    <property type="match status" value="2"/>
</dbReference>
<dbReference type="PROSITE" id="PS01124">
    <property type="entry name" value="HTH_ARAC_FAMILY_2"/>
    <property type="match status" value="1"/>
</dbReference>
<dbReference type="Proteomes" id="UP001224622">
    <property type="component" value="Unassembled WGS sequence"/>
</dbReference>
<name>A0AAJ1YB70_SERFO</name>
<feature type="domain" description="HTH araC/xylS-type" evidence="4">
    <location>
        <begin position="209"/>
        <end position="307"/>
    </location>
</feature>
<sequence length="312" mass="35459">MSNFRGVEKDIAVNQLFKLPPEDVISDSGHCDGLNISSMLHKQPFAVDECLRPATVQHQLVLFCGETEHGEVSFNQEPWRKYSKRNNEWYIAPAGRNGSAWRWGKKSFSSKESLIYRILLPVSSLEEEAQGIDARNTTVTLIPRMGVVDDLMLKLAFQLQEEMASPSLLGSLYTDAIASLLSLHVLKNHSELIVSKVRSGGVFSSARKATLRDFIMANLHMPISLDQMATLVSLSKFHFSRVFKNTFGMPPYKYIFRTRMNHFEQLLVNTDEPLYLLAEKVGFGHSNNVIRAFRRFKGITPSEYRRRIRSSG</sequence>
<comment type="caution">
    <text evidence="5">The sequence shown here is derived from an EMBL/GenBank/DDBJ whole genome shotgun (WGS) entry which is preliminary data.</text>
</comment>
<evidence type="ECO:0000256" key="1">
    <source>
        <dbReference type="ARBA" id="ARBA00023015"/>
    </source>
</evidence>
<dbReference type="SMART" id="SM00342">
    <property type="entry name" value="HTH_ARAC"/>
    <property type="match status" value="1"/>
</dbReference>
<gene>
    <name evidence="5" type="ORF">RDT67_06985</name>
</gene>
<keyword evidence="3" id="KW-0804">Transcription</keyword>
<evidence type="ECO:0000256" key="3">
    <source>
        <dbReference type="ARBA" id="ARBA00023163"/>
    </source>
</evidence>
<keyword evidence="2" id="KW-0238">DNA-binding</keyword>
<organism evidence="5 6">
    <name type="scientific">Serratia fonticola</name>
    <dbReference type="NCBI Taxonomy" id="47917"/>
    <lineage>
        <taxon>Bacteria</taxon>
        <taxon>Pseudomonadati</taxon>
        <taxon>Pseudomonadota</taxon>
        <taxon>Gammaproteobacteria</taxon>
        <taxon>Enterobacterales</taxon>
        <taxon>Yersiniaceae</taxon>
        <taxon>Serratia</taxon>
    </lineage>
</organism>
<accession>A0AAJ1YB70</accession>
<dbReference type="InterPro" id="IPR009057">
    <property type="entry name" value="Homeodomain-like_sf"/>
</dbReference>
<evidence type="ECO:0000313" key="6">
    <source>
        <dbReference type="Proteomes" id="UP001224622"/>
    </source>
</evidence>
<protein>
    <submittedName>
        <fullName evidence="5">AraC family transcriptional regulator</fullName>
    </submittedName>
</protein>
<dbReference type="SUPFAM" id="SSF46689">
    <property type="entry name" value="Homeodomain-like"/>
    <property type="match status" value="2"/>
</dbReference>